<feature type="region of interest" description="Disordered" evidence="5">
    <location>
        <begin position="243"/>
        <end position="272"/>
    </location>
</feature>
<dbReference type="InterPro" id="IPR006148">
    <property type="entry name" value="Glc/Gal-6P_isomerase"/>
</dbReference>
<comment type="caution">
    <text evidence="7">The sequence shown here is derived from an EMBL/GenBank/DDBJ whole genome shotgun (WGS) entry which is preliminary data.</text>
</comment>
<dbReference type="GO" id="GO:0019262">
    <property type="term" value="P:N-acetylneuraminate catabolic process"/>
    <property type="evidence" value="ECO:0007669"/>
    <property type="project" value="TreeGrafter"/>
</dbReference>
<reference evidence="7" key="1">
    <citation type="submission" date="2023-02" db="EMBL/GenBank/DDBJ databases">
        <title>Identification and recombinant expression of a fungal hydrolase from Papiliotrema laurentii that hydrolyzes apple cutin and clears colloidal polyester polyurethane.</title>
        <authorList>
            <consortium name="DOE Joint Genome Institute"/>
            <person name="Roman V.A."/>
            <person name="Bojanowski C."/>
            <person name="Crable B.R."/>
            <person name="Wagner D.N."/>
            <person name="Hung C.S."/>
            <person name="Nadeau L.J."/>
            <person name="Schratz L."/>
            <person name="Haridas S."/>
            <person name="Pangilinan J."/>
            <person name="Lipzen A."/>
            <person name="Na H."/>
            <person name="Yan M."/>
            <person name="Ng V."/>
            <person name="Grigoriev I.V."/>
            <person name="Spatafora J.W."/>
            <person name="Barlow D."/>
            <person name="Biffinger J."/>
            <person name="Kelley-Loughnane N."/>
            <person name="Varaljay V.A."/>
            <person name="Crookes-Goodson W.J."/>
        </authorList>
    </citation>
    <scope>NUCLEOTIDE SEQUENCE</scope>
    <source>
        <strain evidence="7">5307AH</strain>
    </source>
</reference>
<dbReference type="GO" id="GO:0042802">
    <property type="term" value="F:identical protein binding"/>
    <property type="evidence" value="ECO:0007669"/>
    <property type="project" value="TreeGrafter"/>
</dbReference>
<evidence type="ECO:0000256" key="2">
    <source>
        <dbReference type="ARBA" id="ARBA00005526"/>
    </source>
</evidence>
<evidence type="ECO:0000256" key="3">
    <source>
        <dbReference type="ARBA" id="ARBA00012680"/>
    </source>
</evidence>
<dbReference type="PANTHER" id="PTHR11280:SF5">
    <property type="entry name" value="GLUCOSAMINE-6-PHOSPHATE ISOMERASE"/>
    <property type="match status" value="1"/>
</dbReference>
<dbReference type="Pfam" id="PF01182">
    <property type="entry name" value="Glucosamine_iso"/>
    <property type="match status" value="1"/>
</dbReference>
<evidence type="ECO:0000313" key="7">
    <source>
        <dbReference type="EMBL" id="KAK1926803.1"/>
    </source>
</evidence>
<comment type="similarity">
    <text evidence="2">Belongs to the glucosamine/galactosamine-6-phosphate isomerase family.</text>
</comment>
<evidence type="ECO:0000259" key="6">
    <source>
        <dbReference type="Pfam" id="PF01182"/>
    </source>
</evidence>
<dbReference type="GO" id="GO:0004342">
    <property type="term" value="F:glucosamine-6-phosphate deaminase activity"/>
    <property type="evidence" value="ECO:0007669"/>
    <property type="project" value="UniProtKB-EC"/>
</dbReference>
<evidence type="ECO:0000256" key="1">
    <source>
        <dbReference type="ARBA" id="ARBA00000644"/>
    </source>
</evidence>
<dbReference type="GO" id="GO:0006043">
    <property type="term" value="P:glucosamine catabolic process"/>
    <property type="evidence" value="ECO:0007669"/>
    <property type="project" value="TreeGrafter"/>
</dbReference>
<comment type="catalytic activity">
    <reaction evidence="1">
        <text>alpha-D-glucosamine 6-phosphate + H2O = beta-D-fructose 6-phosphate + NH4(+)</text>
        <dbReference type="Rhea" id="RHEA:12172"/>
        <dbReference type="ChEBI" id="CHEBI:15377"/>
        <dbReference type="ChEBI" id="CHEBI:28938"/>
        <dbReference type="ChEBI" id="CHEBI:57634"/>
        <dbReference type="ChEBI" id="CHEBI:75989"/>
        <dbReference type="EC" id="3.5.99.6"/>
    </reaction>
</comment>
<dbReference type="GO" id="GO:0006046">
    <property type="term" value="P:N-acetylglucosamine catabolic process"/>
    <property type="evidence" value="ECO:0007669"/>
    <property type="project" value="TreeGrafter"/>
</dbReference>
<name>A0AAD9FVE6_PAPLA</name>
<dbReference type="PANTHER" id="PTHR11280">
    <property type="entry name" value="GLUCOSAMINE-6-PHOSPHATE ISOMERASE"/>
    <property type="match status" value="1"/>
</dbReference>
<proteinExistence type="inferred from homology"/>
<dbReference type="GO" id="GO:0005737">
    <property type="term" value="C:cytoplasm"/>
    <property type="evidence" value="ECO:0007669"/>
    <property type="project" value="TreeGrafter"/>
</dbReference>
<evidence type="ECO:0000256" key="4">
    <source>
        <dbReference type="ARBA" id="ARBA00022801"/>
    </source>
</evidence>
<protein>
    <recommendedName>
        <fullName evidence="3">glucosamine-6-phosphate deaminase</fullName>
        <ecNumber evidence="3">3.5.99.6</ecNumber>
    </recommendedName>
</protein>
<dbReference type="EMBL" id="JAODAN010000002">
    <property type="protein sequence ID" value="KAK1926803.1"/>
    <property type="molecule type" value="Genomic_DNA"/>
</dbReference>
<gene>
    <name evidence="7" type="ORF">DB88DRAFT_508879</name>
</gene>
<dbReference type="Proteomes" id="UP001182556">
    <property type="component" value="Unassembled WGS sequence"/>
</dbReference>
<dbReference type="InterPro" id="IPR004547">
    <property type="entry name" value="Glucosamine6P_isomerase"/>
</dbReference>
<evidence type="ECO:0000313" key="8">
    <source>
        <dbReference type="Proteomes" id="UP001182556"/>
    </source>
</evidence>
<keyword evidence="4" id="KW-0378">Hydrolase</keyword>
<dbReference type="SUPFAM" id="SSF100950">
    <property type="entry name" value="NagB/RpiA/CoA transferase-like"/>
    <property type="match status" value="1"/>
</dbReference>
<dbReference type="InterPro" id="IPR037171">
    <property type="entry name" value="NagB/RpiA_transferase-like"/>
</dbReference>
<dbReference type="Gene3D" id="3.40.50.1360">
    <property type="match status" value="1"/>
</dbReference>
<dbReference type="GO" id="GO:0005975">
    <property type="term" value="P:carbohydrate metabolic process"/>
    <property type="evidence" value="ECO:0007669"/>
    <property type="project" value="InterPro"/>
</dbReference>
<feature type="compositionally biased region" description="Low complexity" evidence="5">
    <location>
        <begin position="255"/>
        <end position="264"/>
    </location>
</feature>
<accession>A0AAD9FVE6</accession>
<organism evidence="7 8">
    <name type="scientific">Papiliotrema laurentii</name>
    <name type="common">Cryptococcus laurentii</name>
    <dbReference type="NCBI Taxonomy" id="5418"/>
    <lineage>
        <taxon>Eukaryota</taxon>
        <taxon>Fungi</taxon>
        <taxon>Dikarya</taxon>
        <taxon>Basidiomycota</taxon>
        <taxon>Agaricomycotina</taxon>
        <taxon>Tremellomycetes</taxon>
        <taxon>Tremellales</taxon>
        <taxon>Rhynchogastremaceae</taxon>
        <taxon>Papiliotrema</taxon>
    </lineage>
</organism>
<keyword evidence="8" id="KW-1185">Reference proteome</keyword>
<feature type="domain" description="Glucosamine/galactosamine-6-phosphate isomerase" evidence="6">
    <location>
        <begin position="11"/>
        <end position="223"/>
    </location>
</feature>
<sequence length="367" mass="38896">MILHESASHAEVEVANLIVDRINAFQPTVFRQFVLVLAADRVMIGVYRALERMCQESKVSLENVVVVGMDEYVGVSSAHPCSKCHFIHEEFLEGTDFVPAQTIFLSGIMETEQECASFESQLMARGGVNLVVATLGEHGALGMNFLGQSLGSRTRMVQLLPDAVPATAFPQEPPTHALTIGLGPIMEADEVVVLGTGSTIAPSLKRILEEGCPASVLQFHTDAKVWADTAAASLLSDRAKALLSAPSPPAPTSPPTSSLASPSSHGAITPPSSTIPPLRALPFVQAPDPLPPPAIVESSLEESWAYTAWSRTPPRFPPGERQALRVVTGFTGIVTSSPLAAKSDLASLGASLYEIQEGEEDDAGPGW</sequence>
<evidence type="ECO:0000256" key="5">
    <source>
        <dbReference type="SAM" id="MobiDB-lite"/>
    </source>
</evidence>
<dbReference type="EC" id="3.5.99.6" evidence="3"/>
<dbReference type="AlphaFoldDB" id="A0AAD9FVE6"/>